<protein>
    <submittedName>
        <fullName evidence="1">Uncharacterized protein</fullName>
    </submittedName>
</protein>
<dbReference type="KEGG" id="samy:DB32_005785"/>
<dbReference type="STRING" id="927083.DB32_005785"/>
<keyword evidence="2" id="KW-1185">Reference proteome</keyword>
<evidence type="ECO:0000313" key="2">
    <source>
        <dbReference type="Proteomes" id="UP000034883"/>
    </source>
</evidence>
<dbReference type="EMBL" id="CP011125">
    <property type="protein sequence ID" value="AKF08636.1"/>
    <property type="molecule type" value="Genomic_DNA"/>
</dbReference>
<sequence length="79" mass="8424">MSARVVFHQRREPAPRRAVVAPERTEPVGPLTLDALGSRSLVRARDAFTSLCARLAGSARGAMPRGATWLASDHGRSSG</sequence>
<dbReference type="AlphaFoldDB" id="A0A0F6W6H2"/>
<accession>A0A0F6W6H2</accession>
<evidence type="ECO:0000313" key="1">
    <source>
        <dbReference type="EMBL" id="AKF08636.1"/>
    </source>
</evidence>
<dbReference type="Proteomes" id="UP000034883">
    <property type="component" value="Chromosome"/>
</dbReference>
<gene>
    <name evidence="1" type="ORF">DB32_005785</name>
</gene>
<reference evidence="1 2" key="1">
    <citation type="submission" date="2015-03" db="EMBL/GenBank/DDBJ databases">
        <title>Genome assembly of Sandaracinus amylolyticus DSM 53668.</title>
        <authorList>
            <person name="Sharma G."/>
            <person name="Subramanian S."/>
        </authorList>
    </citation>
    <scope>NUCLEOTIDE SEQUENCE [LARGE SCALE GENOMIC DNA]</scope>
    <source>
        <strain evidence="1 2">DSM 53668</strain>
    </source>
</reference>
<organism evidence="1 2">
    <name type="scientific">Sandaracinus amylolyticus</name>
    <dbReference type="NCBI Taxonomy" id="927083"/>
    <lineage>
        <taxon>Bacteria</taxon>
        <taxon>Pseudomonadati</taxon>
        <taxon>Myxococcota</taxon>
        <taxon>Polyangia</taxon>
        <taxon>Polyangiales</taxon>
        <taxon>Sandaracinaceae</taxon>
        <taxon>Sandaracinus</taxon>
    </lineage>
</organism>
<proteinExistence type="predicted"/>
<name>A0A0F6W6H2_9BACT</name>